<organism evidence="13 14">
    <name type="scientific">Eutypa lata (strain UCR-EL1)</name>
    <name type="common">Grapevine dieback disease fungus</name>
    <name type="synonym">Eutypa armeniacae</name>
    <dbReference type="NCBI Taxonomy" id="1287681"/>
    <lineage>
        <taxon>Eukaryota</taxon>
        <taxon>Fungi</taxon>
        <taxon>Dikarya</taxon>
        <taxon>Ascomycota</taxon>
        <taxon>Pezizomycotina</taxon>
        <taxon>Sordariomycetes</taxon>
        <taxon>Xylariomycetidae</taxon>
        <taxon>Xylariales</taxon>
        <taxon>Diatrypaceae</taxon>
        <taxon>Eutypa</taxon>
    </lineage>
</organism>
<dbReference type="Gene3D" id="3.30.930.10">
    <property type="entry name" value="Bira Bifunctional Protein, Domain 2"/>
    <property type="match status" value="1"/>
</dbReference>
<sequence length="580" mass="66228">MADSAVAEATEAVGKLHLDEVTGEMISKTELKKRQKKREKEGKKESKQPTEQTQKKTKSAEEDESNLTPNQYFEIRSKTVNELHAQGKAYPHKFHVTYDIRNFAEEFKHLKNGESDKSKSIQLAGRVYVKRSAGAKLFFYDLRSEGTRLQVLAQAQEVTEGAPDFESQHINLRRGDIIGVRGFPSRTNPKKKQGEGDQSGELSIAATEVVLLSPCLHQIPSDHFGFKDPEQRFRQRYLDLMMNDKSRNVFVTRAKVDTFIRRWFDDREFLAVQTPMLNTIAGGATAKPFVTHHNDLDMEMFLRIAPELYLKMLVVGGLNRVYEIGRQFRNEGIDLTHNPEFTTLEFYMAYADVNDLMDMAEELVSSLVKHIHGSYKTTYHTVKGEEISINWEAPWRRIDMIPTLEELTGEKFPPAEELHTEETGAFFKKVLAKTQIECTPPLTNARMLDTLVGHFLEDQCINPTFITGHPQMMSPLAKSSRTTPGLCERFEVFVSKKEIINAYTELNVASEQRLRFEEQARQKDQGDDEAQLVDETFCKALEHGLPPTGGFGMGIDRLIMFLTDNYSIREVLAFPTMRPE</sequence>
<keyword evidence="6" id="KW-0067">ATP-binding</keyword>
<dbReference type="CDD" id="cd00775">
    <property type="entry name" value="LysRS_core"/>
    <property type="match status" value="1"/>
</dbReference>
<dbReference type="InterPro" id="IPR012340">
    <property type="entry name" value="NA-bd_OB-fold"/>
</dbReference>
<dbReference type="InterPro" id="IPR004365">
    <property type="entry name" value="NA-bd_OB_tRNA"/>
</dbReference>
<name>M7SYC6_EUTLA</name>
<dbReference type="eggNOG" id="KOG1885">
    <property type="taxonomic scope" value="Eukaryota"/>
</dbReference>
<keyword evidence="14" id="KW-1185">Reference proteome</keyword>
<dbReference type="PRINTS" id="PR00982">
    <property type="entry name" value="TRNASYNTHLYS"/>
</dbReference>
<gene>
    <name evidence="13" type="ORF">UCREL1_3680</name>
</gene>
<evidence type="ECO:0000256" key="11">
    <source>
        <dbReference type="SAM" id="MobiDB-lite"/>
    </source>
</evidence>
<dbReference type="InterPro" id="IPR034762">
    <property type="entry name" value="Lys-tRNA-ligase_II_bac/euk"/>
</dbReference>
<dbReference type="SUPFAM" id="SSF50249">
    <property type="entry name" value="Nucleic acid-binding proteins"/>
    <property type="match status" value="1"/>
</dbReference>
<dbReference type="Proteomes" id="UP000012174">
    <property type="component" value="Unassembled WGS sequence"/>
</dbReference>
<evidence type="ECO:0000256" key="4">
    <source>
        <dbReference type="ARBA" id="ARBA00022598"/>
    </source>
</evidence>
<dbReference type="SUPFAM" id="SSF55681">
    <property type="entry name" value="Class II aaRS and biotin synthetases"/>
    <property type="match status" value="1"/>
</dbReference>
<evidence type="ECO:0000313" key="13">
    <source>
        <dbReference type="EMBL" id="EMR69312.1"/>
    </source>
</evidence>
<comment type="subcellular location">
    <subcellularLocation>
        <location evidence="1">Cytoplasm</location>
    </subcellularLocation>
</comment>
<dbReference type="GO" id="GO:0004824">
    <property type="term" value="F:lysine-tRNA ligase activity"/>
    <property type="evidence" value="ECO:0007669"/>
    <property type="project" value="UniProtKB-EC"/>
</dbReference>
<dbReference type="InterPro" id="IPR045864">
    <property type="entry name" value="aa-tRNA-synth_II/BPL/LPL"/>
</dbReference>
<keyword evidence="8 13" id="KW-0030">Aminoacyl-tRNA synthetase</keyword>
<comment type="similarity">
    <text evidence="2">Belongs to the class-II aminoacyl-tRNA synthetase family.</text>
</comment>
<dbReference type="Pfam" id="PF01336">
    <property type="entry name" value="tRNA_anti-codon"/>
    <property type="match status" value="1"/>
</dbReference>
<dbReference type="STRING" id="1287681.M7SYC6"/>
<evidence type="ECO:0000313" key="14">
    <source>
        <dbReference type="Proteomes" id="UP000012174"/>
    </source>
</evidence>
<dbReference type="InterPro" id="IPR002313">
    <property type="entry name" value="Lys-tRNA-ligase_II"/>
</dbReference>
<evidence type="ECO:0000259" key="12">
    <source>
        <dbReference type="PROSITE" id="PS50862"/>
    </source>
</evidence>
<dbReference type="AlphaFoldDB" id="M7SYC6"/>
<reference evidence="14" key="1">
    <citation type="journal article" date="2013" name="Genome Announc.">
        <title>Draft genome sequence of the grapevine dieback fungus Eutypa lata UCR-EL1.</title>
        <authorList>
            <person name="Blanco-Ulate B."/>
            <person name="Rolshausen P.E."/>
            <person name="Cantu D."/>
        </authorList>
    </citation>
    <scope>NUCLEOTIDE SEQUENCE [LARGE SCALE GENOMIC DNA]</scope>
    <source>
        <strain evidence="14">UCR-EL1</strain>
    </source>
</reference>
<dbReference type="CDD" id="cd04322">
    <property type="entry name" value="LysRS_N"/>
    <property type="match status" value="1"/>
</dbReference>
<keyword evidence="7" id="KW-0648">Protein biosynthesis</keyword>
<comment type="catalytic activity">
    <reaction evidence="9 10">
        <text>tRNA(Lys) + L-lysine + ATP = L-lysyl-tRNA(Lys) + AMP + diphosphate</text>
        <dbReference type="Rhea" id="RHEA:20792"/>
        <dbReference type="Rhea" id="RHEA-COMP:9696"/>
        <dbReference type="Rhea" id="RHEA-COMP:9697"/>
        <dbReference type="ChEBI" id="CHEBI:30616"/>
        <dbReference type="ChEBI" id="CHEBI:32551"/>
        <dbReference type="ChEBI" id="CHEBI:33019"/>
        <dbReference type="ChEBI" id="CHEBI:78442"/>
        <dbReference type="ChEBI" id="CHEBI:78529"/>
        <dbReference type="ChEBI" id="CHEBI:456215"/>
        <dbReference type="EC" id="6.1.1.6"/>
    </reaction>
</comment>
<dbReference type="FunFam" id="3.30.930.10:FF:000238">
    <property type="entry name" value="Lysine--tRNA ligase"/>
    <property type="match status" value="1"/>
</dbReference>
<dbReference type="InterPro" id="IPR006195">
    <property type="entry name" value="aa-tRNA-synth_II"/>
</dbReference>
<protein>
    <recommendedName>
        <fullName evidence="10">Lysine--tRNA ligase</fullName>
        <ecNumber evidence="10">6.1.1.6</ecNumber>
    </recommendedName>
    <alternativeName>
        <fullName evidence="10">Lysyl-tRNA synthetase</fullName>
    </alternativeName>
</protein>
<dbReference type="HOGENOM" id="CLU_008255_6_0_1"/>
<dbReference type="GO" id="GO:0005524">
    <property type="term" value="F:ATP binding"/>
    <property type="evidence" value="ECO:0007669"/>
    <property type="project" value="UniProtKB-KW"/>
</dbReference>
<dbReference type="PANTHER" id="PTHR42918">
    <property type="entry name" value="LYSYL-TRNA SYNTHETASE"/>
    <property type="match status" value="1"/>
</dbReference>
<evidence type="ECO:0000256" key="2">
    <source>
        <dbReference type="ARBA" id="ARBA00008226"/>
    </source>
</evidence>
<evidence type="ECO:0000256" key="8">
    <source>
        <dbReference type="ARBA" id="ARBA00023146"/>
    </source>
</evidence>
<dbReference type="EC" id="6.1.1.6" evidence="10"/>
<dbReference type="Gene3D" id="2.40.50.140">
    <property type="entry name" value="Nucleic acid-binding proteins"/>
    <property type="match status" value="1"/>
</dbReference>
<dbReference type="PIRSF" id="PIRSF039101">
    <property type="entry name" value="LysRS2"/>
    <property type="match status" value="1"/>
</dbReference>
<evidence type="ECO:0000256" key="7">
    <source>
        <dbReference type="ARBA" id="ARBA00022917"/>
    </source>
</evidence>
<dbReference type="GO" id="GO:0005829">
    <property type="term" value="C:cytosol"/>
    <property type="evidence" value="ECO:0007669"/>
    <property type="project" value="TreeGrafter"/>
</dbReference>
<evidence type="ECO:0000256" key="3">
    <source>
        <dbReference type="ARBA" id="ARBA00022490"/>
    </source>
</evidence>
<evidence type="ECO:0000256" key="9">
    <source>
        <dbReference type="ARBA" id="ARBA00048573"/>
    </source>
</evidence>
<dbReference type="GO" id="GO:0006430">
    <property type="term" value="P:lysyl-tRNA aminoacylation"/>
    <property type="evidence" value="ECO:0007669"/>
    <property type="project" value="InterPro"/>
</dbReference>
<dbReference type="Pfam" id="PF00152">
    <property type="entry name" value="tRNA-synt_2"/>
    <property type="match status" value="1"/>
</dbReference>
<feature type="domain" description="Aminoacyl-transfer RNA synthetases class-II family profile" evidence="12">
    <location>
        <begin position="250"/>
        <end position="579"/>
    </location>
</feature>
<dbReference type="OMA" id="DFRNEGM"/>
<accession>M7SYC6</accession>
<dbReference type="NCBIfam" id="TIGR00499">
    <property type="entry name" value="lysS_bact"/>
    <property type="match status" value="1"/>
</dbReference>
<feature type="compositionally biased region" description="Basic and acidic residues" evidence="11">
    <location>
        <begin position="27"/>
        <end position="48"/>
    </location>
</feature>
<dbReference type="PANTHER" id="PTHR42918:SF9">
    <property type="entry name" value="LYSINE--TRNA LIGASE"/>
    <property type="match status" value="1"/>
</dbReference>
<dbReference type="InterPro" id="IPR044136">
    <property type="entry name" value="Lys-tRNA-ligase_II_N"/>
</dbReference>
<keyword evidence="3" id="KW-0963">Cytoplasm</keyword>
<evidence type="ECO:0000256" key="10">
    <source>
        <dbReference type="RuleBase" id="RU003748"/>
    </source>
</evidence>
<dbReference type="GO" id="GO:0000049">
    <property type="term" value="F:tRNA binding"/>
    <property type="evidence" value="ECO:0007669"/>
    <property type="project" value="TreeGrafter"/>
</dbReference>
<dbReference type="FunFam" id="2.40.50.140:FF:000050">
    <property type="entry name" value="Lysine--tRNA ligase"/>
    <property type="match status" value="1"/>
</dbReference>
<evidence type="ECO:0000256" key="5">
    <source>
        <dbReference type="ARBA" id="ARBA00022741"/>
    </source>
</evidence>
<dbReference type="OrthoDB" id="21243at2759"/>
<dbReference type="KEGG" id="ela:UCREL1_3680"/>
<dbReference type="EMBL" id="KB706105">
    <property type="protein sequence ID" value="EMR69312.1"/>
    <property type="molecule type" value="Genomic_DNA"/>
</dbReference>
<dbReference type="HAMAP" id="MF_00252">
    <property type="entry name" value="Lys_tRNA_synth_class2"/>
    <property type="match status" value="1"/>
</dbReference>
<keyword evidence="5" id="KW-0547">Nucleotide-binding</keyword>
<dbReference type="InterPro" id="IPR004364">
    <property type="entry name" value="Aa-tRNA-synt_II"/>
</dbReference>
<keyword evidence="4" id="KW-0436">Ligase</keyword>
<proteinExistence type="inferred from homology"/>
<dbReference type="PROSITE" id="PS50862">
    <property type="entry name" value="AA_TRNA_LIGASE_II"/>
    <property type="match status" value="1"/>
</dbReference>
<evidence type="ECO:0000256" key="1">
    <source>
        <dbReference type="ARBA" id="ARBA00004496"/>
    </source>
</evidence>
<evidence type="ECO:0000256" key="6">
    <source>
        <dbReference type="ARBA" id="ARBA00022840"/>
    </source>
</evidence>
<dbReference type="InterPro" id="IPR018149">
    <property type="entry name" value="Lys-tRNA-synth_II_C"/>
</dbReference>
<dbReference type="NCBIfam" id="NF001756">
    <property type="entry name" value="PRK00484.1"/>
    <property type="match status" value="1"/>
</dbReference>
<feature type="region of interest" description="Disordered" evidence="11">
    <location>
        <begin position="22"/>
        <end position="70"/>
    </location>
</feature>